<proteinExistence type="predicted"/>
<evidence type="ECO:0000313" key="2">
    <source>
        <dbReference type="EMBL" id="OEJ87923.1"/>
    </source>
</evidence>
<dbReference type="AlphaFoldDB" id="A0A1E5RMV6"/>
<evidence type="ECO:0000313" key="3">
    <source>
        <dbReference type="Proteomes" id="UP000095605"/>
    </source>
</evidence>
<comment type="caution">
    <text evidence="2">The sequence shown here is derived from an EMBL/GenBank/DDBJ whole genome shotgun (WGS) entry which is preliminary data.</text>
</comment>
<sequence length="379" mass="44054">MSFLNGIESINEVKYNDIVEIAAKTSLAELTEEEKTYIKKYKKKELKARSHLTEQIYYTIVALLFVKFYTFYESTFFLMLRLLTTCGGYNVAKLARGAVKEYIKSSESMQRLFENLQVTEQSTENALLDDDLTTYDSLDMSGNNVLAEELNITNSIGDSQLPGSLEAQHLDDPIVDDNVNSVTFVSNFGGINFRIQTNANFNINHEEINRNNTDEQTMRIRSIRKLKHLVEKALMRQFNKIVKLMIIPDLLMIIFRILFPLTYDDFKVRRGYAFIDIISDYKKYPTFMGNNVWMLNLYNLLFEIILFGLHMILFQLICIENPNMNHLSRKIILAQHRCKAILDYARSKNIVLQDKEVEAQSKPLVAVETEPLKYLFKYS</sequence>
<feature type="transmembrane region" description="Helical" evidence="1">
    <location>
        <begin position="297"/>
        <end position="319"/>
    </location>
</feature>
<reference evidence="3" key="1">
    <citation type="journal article" date="2016" name="Genome Announc.">
        <title>Genome sequences of three species of Hanseniaspora isolated from spontaneous wine fermentations.</title>
        <authorList>
            <person name="Sternes P.R."/>
            <person name="Lee D."/>
            <person name="Kutyna D.R."/>
            <person name="Borneman A.R."/>
        </authorList>
    </citation>
    <scope>NUCLEOTIDE SEQUENCE [LARGE SCALE GENOMIC DNA]</scope>
    <source>
        <strain evidence="3">AWRI3578</strain>
    </source>
</reference>
<dbReference type="OrthoDB" id="3972210at2759"/>
<evidence type="ECO:0000256" key="1">
    <source>
        <dbReference type="SAM" id="Phobius"/>
    </source>
</evidence>
<feature type="transmembrane region" description="Helical" evidence="1">
    <location>
        <begin position="55"/>
        <end position="72"/>
    </location>
</feature>
<organism evidence="2 3">
    <name type="scientific">Hanseniaspora opuntiae</name>
    <dbReference type="NCBI Taxonomy" id="211096"/>
    <lineage>
        <taxon>Eukaryota</taxon>
        <taxon>Fungi</taxon>
        <taxon>Dikarya</taxon>
        <taxon>Ascomycota</taxon>
        <taxon>Saccharomycotina</taxon>
        <taxon>Saccharomycetes</taxon>
        <taxon>Saccharomycodales</taxon>
        <taxon>Saccharomycodaceae</taxon>
        <taxon>Hanseniaspora</taxon>
    </lineage>
</organism>
<keyword evidence="3" id="KW-1185">Reference proteome</keyword>
<protein>
    <submittedName>
        <fullName evidence="2">Uncharacterized protein</fullName>
    </submittedName>
</protein>
<accession>A0A1E5RMV6</accession>
<dbReference type="Proteomes" id="UP000095605">
    <property type="component" value="Unassembled WGS sequence"/>
</dbReference>
<dbReference type="EMBL" id="LPNL01000004">
    <property type="protein sequence ID" value="OEJ87923.1"/>
    <property type="molecule type" value="Genomic_DNA"/>
</dbReference>
<feature type="transmembrane region" description="Helical" evidence="1">
    <location>
        <begin position="241"/>
        <end position="259"/>
    </location>
</feature>
<keyword evidence="1" id="KW-1133">Transmembrane helix</keyword>
<keyword evidence="1" id="KW-0812">Transmembrane</keyword>
<gene>
    <name evidence="2" type="ORF">AWRI3578_g1445</name>
</gene>
<keyword evidence="1" id="KW-0472">Membrane</keyword>
<name>A0A1E5RMV6_9ASCO</name>